<dbReference type="GO" id="GO:0008838">
    <property type="term" value="F:diaminopropionate ammonia-lyase activity"/>
    <property type="evidence" value="ECO:0007669"/>
    <property type="project" value="UniProtKB-EC"/>
</dbReference>
<dbReference type="Gene3D" id="3.40.50.1100">
    <property type="match status" value="2"/>
</dbReference>
<proteinExistence type="predicted"/>
<dbReference type="AlphaFoldDB" id="A0A0H5CWR7"/>
<evidence type="ECO:0000256" key="2">
    <source>
        <dbReference type="ARBA" id="ARBA00022898"/>
    </source>
</evidence>
<evidence type="ECO:0000313" key="4">
    <source>
        <dbReference type="EMBL" id="CRL09472.1"/>
    </source>
</evidence>
<name>A0A0H5CWR7_9RHOB</name>
<dbReference type="InterPro" id="IPR001926">
    <property type="entry name" value="TrpB-like_PALP"/>
</dbReference>
<evidence type="ECO:0000313" key="5">
    <source>
        <dbReference type="Proteomes" id="UP000043764"/>
    </source>
</evidence>
<keyword evidence="2" id="KW-0663">Pyridoxal phosphate</keyword>
<keyword evidence="4" id="KW-0456">Lyase</keyword>
<dbReference type="STRING" id="481446.NIT7645_03613"/>
<evidence type="ECO:0000259" key="3">
    <source>
        <dbReference type="Pfam" id="PF00291"/>
    </source>
</evidence>
<dbReference type="EMBL" id="CVRL01000003">
    <property type="protein sequence ID" value="CRL09472.1"/>
    <property type="molecule type" value="Genomic_DNA"/>
</dbReference>
<reference evidence="5" key="1">
    <citation type="submission" date="2015-05" db="EMBL/GenBank/DDBJ databases">
        <authorList>
            <person name="Rodrigo-Torres Lidia"/>
            <person name="Arahal R.David."/>
        </authorList>
    </citation>
    <scope>NUCLEOTIDE SEQUENCE [LARGE SCALE GENOMIC DNA]</scope>
    <source>
        <strain evidence="5">CECT 7321</strain>
    </source>
</reference>
<feature type="domain" description="Tryptophan synthase beta chain-like PALP" evidence="3">
    <location>
        <begin position="29"/>
        <end position="334"/>
    </location>
</feature>
<dbReference type="PANTHER" id="PTHR42937">
    <property type="match status" value="1"/>
</dbReference>
<protein>
    <submittedName>
        <fullName evidence="4">Putative diaminopropionate ammonia-lyase</fullName>
        <ecNumber evidence="4">4.3.1.15</ecNumber>
    </submittedName>
</protein>
<comment type="cofactor">
    <cofactor evidence="1">
        <name>pyridoxal 5'-phosphate</name>
        <dbReference type="ChEBI" id="CHEBI:597326"/>
    </cofactor>
</comment>
<dbReference type="Proteomes" id="UP000043764">
    <property type="component" value="Unassembled WGS sequence"/>
</dbReference>
<organism evidence="4 5">
    <name type="scientific">Phaeobacter italicus</name>
    <dbReference type="NCBI Taxonomy" id="481446"/>
    <lineage>
        <taxon>Bacteria</taxon>
        <taxon>Pseudomonadati</taxon>
        <taxon>Pseudomonadota</taxon>
        <taxon>Alphaproteobacteria</taxon>
        <taxon>Rhodobacterales</taxon>
        <taxon>Roseobacteraceae</taxon>
        <taxon>Phaeobacter</taxon>
    </lineage>
</organism>
<keyword evidence="5" id="KW-1185">Reference proteome</keyword>
<dbReference type="Pfam" id="PF00291">
    <property type="entry name" value="PALP"/>
    <property type="match status" value="1"/>
</dbReference>
<sequence>MEQINVTLDPAKPLAMLQSCPAYQPSPLSVHKVGTHDVWVKDETQRMGLGAFKAMGGVYAVAELLVRECGTSIQDLTSPEARDKAAGVTFVCASAGNHGMAVAAGAMLFGAGCRIHLADTVPEDFVSRLRAKGAEVVRSGATYEDSIAAAIKDAEDSGAIHLADGSWPGYTEPPRLVMEGYTTIAEEMRDSFAAAGSWPTHVYLQAGVGGLAGAIAYMIRKNWEVQPDIIVVEPDAAPCLSESAKAGEMVTVAGPVSNMGRLDCKTPSMLAFEILSKAADRYIAISDTDALAGVAKAHDLGIGSTPSGAAGLTALLQEQMYSLPADARPLVVLSEGAVQDD</sequence>
<dbReference type="InterPro" id="IPR036052">
    <property type="entry name" value="TrpB-like_PALP_sf"/>
</dbReference>
<dbReference type="RefSeq" id="WP_050672391.1">
    <property type="nucleotide sequence ID" value="NZ_CVRL01000003.1"/>
</dbReference>
<dbReference type="SUPFAM" id="SSF53686">
    <property type="entry name" value="Tryptophan synthase beta subunit-like PLP-dependent enzymes"/>
    <property type="match status" value="1"/>
</dbReference>
<dbReference type="PANTHER" id="PTHR42937:SF1">
    <property type="entry name" value="DIAMINOPROPIONATE AMMONIA-LYASE"/>
    <property type="match status" value="1"/>
</dbReference>
<evidence type="ECO:0000256" key="1">
    <source>
        <dbReference type="ARBA" id="ARBA00001933"/>
    </source>
</evidence>
<dbReference type="NCBIfam" id="NF006058">
    <property type="entry name" value="PRK08206.1"/>
    <property type="match status" value="1"/>
</dbReference>
<dbReference type="EC" id="4.3.1.15" evidence="4"/>
<gene>
    <name evidence="4" type="primary">ygeX</name>
    <name evidence="4" type="ORF">NIT7321_00302</name>
</gene>
<accession>A0A0H5CWR7</accession>